<dbReference type="EMBL" id="FOOG01000003">
    <property type="protein sequence ID" value="SFF61838.1"/>
    <property type="molecule type" value="Genomic_DNA"/>
</dbReference>
<evidence type="ECO:0000259" key="20">
    <source>
        <dbReference type="Pfam" id="PF24621"/>
    </source>
</evidence>
<keyword evidence="16 18" id="KW-0456">Lyase</keyword>
<comment type="subcellular location">
    <subcellularLocation>
        <location evidence="4 18">Cytoplasm</location>
    </subcellularLocation>
</comment>
<keyword evidence="17 18" id="KW-0170">Cobalt</keyword>
<feature type="binding site" evidence="18">
    <location>
        <position position="259"/>
    </location>
    <ligand>
        <name>Zn(2+)</name>
        <dbReference type="ChEBI" id="CHEBI:29105"/>
    </ligand>
</feature>
<dbReference type="RefSeq" id="WP_089750087.1">
    <property type="nucleotide sequence ID" value="NZ_FOOG01000003.1"/>
</dbReference>
<dbReference type="Gene3D" id="1.20.1090.10">
    <property type="entry name" value="Dehydroquinate synthase-like - alpha domain"/>
    <property type="match status" value="1"/>
</dbReference>
<feature type="domain" description="3-dehydroquinate synthase C-terminal" evidence="20">
    <location>
        <begin position="178"/>
        <end position="319"/>
    </location>
</feature>
<evidence type="ECO:0000256" key="6">
    <source>
        <dbReference type="ARBA" id="ARBA00005412"/>
    </source>
</evidence>
<dbReference type="PIRSF" id="PIRSF001455">
    <property type="entry name" value="DHQ_synth"/>
    <property type="match status" value="1"/>
</dbReference>
<keyword evidence="10 18" id="KW-0028">Amino-acid biosynthesis</keyword>
<evidence type="ECO:0000256" key="10">
    <source>
        <dbReference type="ARBA" id="ARBA00022605"/>
    </source>
</evidence>
<evidence type="ECO:0000256" key="9">
    <source>
        <dbReference type="ARBA" id="ARBA00022490"/>
    </source>
</evidence>
<evidence type="ECO:0000256" key="4">
    <source>
        <dbReference type="ARBA" id="ARBA00004496"/>
    </source>
</evidence>
<evidence type="ECO:0000256" key="15">
    <source>
        <dbReference type="ARBA" id="ARBA00023141"/>
    </source>
</evidence>
<evidence type="ECO:0000256" key="18">
    <source>
        <dbReference type="HAMAP-Rule" id="MF_00110"/>
    </source>
</evidence>
<dbReference type="Pfam" id="PF24621">
    <property type="entry name" value="DHQS_C"/>
    <property type="match status" value="1"/>
</dbReference>
<dbReference type="SUPFAM" id="SSF56796">
    <property type="entry name" value="Dehydroquinate synthase-like"/>
    <property type="match status" value="1"/>
</dbReference>
<dbReference type="CDD" id="cd08195">
    <property type="entry name" value="DHQS"/>
    <property type="match status" value="1"/>
</dbReference>
<feature type="binding site" evidence="18">
    <location>
        <begin position="127"/>
        <end position="128"/>
    </location>
    <ligand>
        <name>NAD(+)</name>
        <dbReference type="ChEBI" id="CHEBI:57540"/>
    </ligand>
</feature>
<comment type="cofactor">
    <cofactor evidence="2 18">
        <name>NAD(+)</name>
        <dbReference type="ChEBI" id="CHEBI:57540"/>
    </cofactor>
</comment>
<comment type="pathway">
    <text evidence="5 18">Metabolic intermediate biosynthesis; chorismate biosynthesis; chorismate from D-erythrose 4-phosphate and phosphoenolpyruvate: step 2/7.</text>
</comment>
<dbReference type="PANTHER" id="PTHR43622:SF7">
    <property type="entry name" value="3-DEHYDROQUINATE SYNTHASE, CHLOROPLASTIC"/>
    <property type="match status" value="1"/>
</dbReference>
<comment type="cofactor">
    <cofactor evidence="18">
        <name>Co(2+)</name>
        <dbReference type="ChEBI" id="CHEBI:48828"/>
    </cofactor>
    <cofactor evidence="18">
        <name>Zn(2+)</name>
        <dbReference type="ChEBI" id="CHEBI:29105"/>
    </cofactor>
    <text evidence="18">Binds 1 divalent metal cation per subunit. Can use either Co(2+) or Zn(2+).</text>
</comment>
<evidence type="ECO:0000313" key="22">
    <source>
        <dbReference type="Proteomes" id="UP000198897"/>
    </source>
</evidence>
<gene>
    <name evidence="18" type="primary">aroB</name>
    <name evidence="21" type="ORF">SAMN05216353_103130</name>
</gene>
<dbReference type="Gene3D" id="3.40.50.1970">
    <property type="match status" value="1"/>
</dbReference>
<evidence type="ECO:0000256" key="5">
    <source>
        <dbReference type="ARBA" id="ARBA00004661"/>
    </source>
</evidence>
<comment type="catalytic activity">
    <reaction evidence="1 18">
        <text>7-phospho-2-dehydro-3-deoxy-D-arabino-heptonate = 3-dehydroquinate + phosphate</text>
        <dbReference type="Rhea" id="RHEA:21968"/>
        <dbReference type="ChEBI" id="CHEBI:32364"/>
        <dbReference type="ChEBI" id="CHEBI:43474"/>
        <dbReference type="ChEBI" id="CHEBI:58394"/>
        <dbReference type="EC" id="4.2.3.4"/>
    </reaction>
</comment>
<feature type="binding site" evidence="18">
    <location>
        <position position="242"/>
    </location>
    <ligand>
        <name>Zn(2+)</name>
        <dbReference type="ChEBI" id="CHEBI:29105"/>
    </ligand>
</feature>
<dbReference type="EC" id="4.2.3.4" evidence="7 18"/>
<dbReference type="AlphaFoldDB" id="A0A1I2K671"/>
<keyword evidence="13 18" id="KW-0862">Zinc</keyword>
<feature type="binding site" evidence="18">
    <location>
        <position position="181"/>
    </location>
    <ligand>
        <name>Zn(2+)</name>
        <dbReference type="ChEBI" id="CHEBI:29105"/>
    </ligand>
</feature>
<protein>
    <recommendedName>
        <fullName evidence="8 18">3-dehydroquinate synthase</fullName>
        <shortName evidence="18">DHQS</shortName>
        <ecNumber evidence="7 18">4.2.3.4</ecNumber>
    </recommendedName>
</protein>
<evidence type="ECO:0000256" key="14">
    <source>
        <dbReference type="ARBA" id="ARBA00023027"/>
    </source>
</evidence>
<keyword evidence="14 18" id="KW-0520">NAD</keyword>
<evidence type="ECO:0000256" key="13">
    <source>
        <dbReference type="ARBA" id="ARBA00022833"/>
    </source>
</evidence>
<keyword evidence="11 18" id="KW-0479">Metal-binding</keyword>
<evidence type="ECO:0000256" key="17">
    <source>
        <dbReference type="ARBA" id="ARBA00023285"/>
    </source>
</evidence>
<evidence type="ECO:0000256" key="1">
    <source>
        <dbReference type="ARBA" id="ARBA00001393"/>
    </source>
</evidence>
<dbReference type="GO" id="GO:0008652">
    <property type="term" value="P:amino acid biosynthetic process"/>
    <property type="evidence" value="ECO:0007669"/>
    <property type="project" value="UniProtKB-KW"/>
</dbReference>
<reference evidence="22" key="1">
    <citation type="submission" date="2016-10" db="EMBL/GenBank/DDBJ databases">
        <authorList>
            <person name="Varghese N."/>
            <person name="Submissions S."/>
        </authorList>
    </citation>
    <scope>NUCLEOTIDE SEQUENCE [LARGE SCALE GENOMIC DNA]</scope>
    <source>
        <strain evidence="22">FP5</strain>
    </source>
</reference>
<dbReference type="FunFam" id="3.40.50.1970:FF:000007">
    <property type="entry name" value="Pentafunctional AROM polypeptide"/>
    <property type="match status" value="1"/>
</dbReference>
<dbReference type="GO" id="GO:0009423">
    <property type="term" value="P:chorismate biosynthetic process"/>
    <property type="evidence" value="ECO:0007669"/>
    <property type="project" value="UniProtKB-UniRule"/>
</dbReference>
<evidence type="ECO:0000256" key="7">
    <source>
        <dbReference type="ARBA" id="ARBA00013031"/>
    </source>
</evidence>
<dbReference type="InterPro" id="IPR030963">
    <property type="entry name" value="DHQ_synth_fam"/>
</dbReference>
<feature type="domain" description="3-dehydroquinate synthase N-terminal" evidence="19">
    <location>
        <begin position="66"/>
        <end position="176"/>
    </location>
</feature>
<dbReference type="NCBIfam" id="TIGR01357">
    <property type="entry name" value="aroB"/>
    <property type="match status" value="1"/>
</dbReference>
<dbReference type="GO" id="GO:0005737">
    <property type="term" value="C:cytoplasm"/>
    <property type="evidence" value="ECO:0007669"/>
    <property type="project" value="UniProtKB-SubCell"/>
</dbReference>
<evidence type="ECO:0000256" key="16">
    <source>
        <dbReference type="ARBA" id="ARBA00023239"/>
    </source>
</evidence>
<dbReference type="InterPro" id="IPR030960">
    <property type="entry name" value="DHQS/DOIS_N"/>
</dbReference>
<keyword evidence="12 18" id="KW-0547">Nucleotide-binding</keyword>
<dbReference type="OrthoDB" id="9806583at2"/>
<evidence type="ECO:0000256" key="3">
    <source>
        <dbReference type="ARBA" id="ARBA00001947"/>
    </source>
</evidence>
<comment type="caution">
    <text evidence="18">Lacks conserved residue(s) required for the propagation of feature annotation.</text>
</comment>
<evidence type="ECO:0000313" key="21">
    <source>
        <dbReference type="EMBL" id="SFF61838.1"/>
    </source>
</evidence>
<comment type="function">
    <text evidence="18">Catalyzes the conversion of 3-deoxy-D-arabino-heptulosonate 7-phosphate (DAHP) to dehydroquinate (DHQ).</text>
</comment>
<dbReference type="GO" id="GO:0003856">
    <property type="term" value="F:3-dehydroquinate synthase activity"/>
    <property type="evidence" value="ECO:0007669"/>
    <property type="project" value="UniProtKB-UniRule"/>
</dbReference>
<dbReference type="Proteomes" id="UP000198897">
    <property type="component" value="Unassembled WGS sequence"/>
</dbReference>
<dbReference type="GO" id="GO:0046872">
    <property type="term" value="F:metal ion binding"/>
    <property type="evidence" value="ECO:0007669"/>
    <property type="project" value="UniProtKB-KW"/>
</dbReference>
<keyword evidence="22" id="KW-1185">Reference proteome</keyword>
<dbReference type="InterPro" id="IPR056179">
    <property type="entry name" value="DHQS_C"/>
</dbReference>
<evidence type="ECO:0000256" key="12">
    <source>
        <dbReference type="ARBA" id="ARBA00022741"/>
    </source>
</evidence>
<proteinExistence type="inferred from homology"/>
<feature type="binding site" evidence="18">
    <location>
        <begin position="69"/>
        <end position="74"/>
    </location>
    <ligand>
        <name>NAD(+)</name>
        <dbReference type="ChEBI" id="CHEBI:57540"/>
    </ligand>
</feature>
<dbReference type="InterPro" id="IPR050071">
    <property type="entry name" value="Dehydroquinate_synthase"/>
</dbReference>
<sequence>MSSLTIHASSHDYEVIIEEGIRHELLNYIASDYRKVLVITDDKVSNIYLDDVVRGLGKELDVHTSIVPSGESSKSMRQYERLLDACVEVQLDRHSLILALGGGMIGDLVGFVASTYLRGIDFIQMPTTILAHDSSVGGKVAINHLKGKNLIGSFYNPVKVIYDTETLFTLPAEEIRSGYGEVIKHAFLSSEEWCSNLLQVSLDNISSEQIKDDLMKGIKVKAGIVESDEREKGIRRYLNLGHTLAHAVESELGYGKITHGEAVGIGLWFALRVSQRKLDASLPVDRYRDWLKSNHYPFDILKDLEVDTLLKRMKWDKKTVHQKINYVLLNQIGTPCVVELSDQEIQTDLNLFIKEVRAT</sequence>
<dbReference type="InterPro" id="IPR016037">
    <property type="entry name" value="DHQ_synth_AroB"/>
</dbReference>
<feature type="binding site" evidence="18">
    <location>
        <begin position="166"/>
        <end position="169"/>
    </location>
    <ligand>
        <name>NAD(+)</name>
        <dbReference type="ChEBI" id="CHEBI:57540"/>
    </ligand>
</feature>
<feature type="binding site" evidence="18">
    <location>
        <position position="148"/>
    </location>
    <ligand>
        <name>NAD(+)</name>
        <dbReference type="ChEBI" id="CHEBI:57540"/>
    </ligand>
</feature>
<dbReference type="GO" id="GO:0009073">
    <property type="term" value="P:aromatic amino acid family biosynthetic process"/>
    <property type="evidence" value="ECO:0007669"/>
    <property type="project" value="UniProtKB-KW"/>
</dbReference>
<accession>A0A1I2K671</accession>
<dbReference type="Pfam" id="PF01761">
    <property type="entry name" value="DHQ_synthase"/>
    <property type="match status" value="1"/>
</dbReference>
<evidence type="ECO:0000256" key="2">
    <source>
        <dbReference type="ARBA" id="ARBA00001911"/>
    </source>
</evidence>
<dbReference type="UniPathway" id="UPA00053">
    <property type="reaction ID" value="UER00085"/>
</dbReference>
<comment type="cofactor">
    <cofactor evidence="3">
        <name>Zn(2+)</name>
        <dbReference type="ChEBI" id="CHEBI:29105"/>
    </cofactor>
</comment>
<keyword evidence="9 18" id="KW-0963">Cytoplasm</keyword>
<organism evidence="21 22">
    <name type="scientific">Halobacillus alkaliphilus</name>
    <dbReference type="NCBI Taxonomy" id="396056"/>
    <lineage>
        <taxon>Bacteria</taxon>
        <taxon>Bacillati</taxon>
        <taxon>Bacillota</taxon>
        <taxon>Bacilli</taxon>
        <taxon>Bacillales</taxon>
        <taxon>Bacillaceae</taxon>
        <taxon>Halobacillus</taxon>
    </lineage>
</organism>
<feature type="binding site" evidence="18">
    <location>
        <position position="139"/>
    </location>
    <ligand>
        <name>NAD(+)</name>
        <dbReference type="ChEBI" id="CHEBI:57540"/>
    </ligand>
</feature>
<keyword evidence="15 18" id="KW-0057">Aromatic amino acid biosynthesis</keyword>
<evidence type="ECO:0000256" key="11">
    <source>
        <dbReference type="ARBA" id="ARBA00022723"/>
    </source>
</evidence>
<dbReference type="GO" id="GO:0000166">
    <property type="term" value="F:nucleotide binding"/>
    <property type="evidence" value="ECO:0007669"/>
    <property type="project" value="UniProtKB-KW"/>
</dbReference>
<comment type="similarity">
    <text evidence="6 18">Belongs to the sugar phosphate cyclases superfamily. Dehydroquinate synthase family.</text>
</comment>
<evidence type="ECO:0000256" key="8">
    <source>
        <dbReference type="ARBA" id="ARBA00017684"/>
    </source>
</evidence>
<dbReference type="PANTHER" id="PTHR43622">
    <property type="entry name" value="3-DEHYDROQUINATE SYNTHASE"/>
    <property type="match status" value="1"/>
</dbReference>
<dbReference type="HAMAP" id="MF_00110">
    <property type="entry name" value="DHQ_synthase"/>
    <property type="match status" value="1"/>
</dbReference>
<name>A0A1I2K671_9BACI</name>
<evidence type="ECO:0000259" key="19">
    <source>
        <dbReference type="Pfam" id="PF01761"/>
    </source>
</evidence>